<reference evidence="1 2" key="1">
    <citation type="journal article" date="2018" name="Mol. Biol. Evol.">
        <title>Broad Genomic Sampling Reveals a Smut Pathogenic Ancestry of the Fungal Clade Ustilaginomycotina.</title>
        <authorList>
            <person name="Kijpornyongpan T."/>
            <person name="Mondo S.J."/>
            <person name="Barry K."/>
            <person name="Sandor L."/>
            <person name="Lee J."/>
            <person name="Lipzen A."/>
            <person name="Pangilinan J."/>
            <person name="LaButti K."/>
            <person name="Hainaut M."/>
            <person name="Henrissat B."/>
            <person name="Grigoriev I.V."/>
            <person name="Spatafora J.W."/>
            <person name="Aime M.C."/>
        </authorList>
    </citation>
    <scope>NUCLEOTIDE SEQUENCE [LARGE SCALE GENOMIC DNA]</scope>
    <source>
        <strain evidence="1 2">SA 807</strain>
    </source>
</reference>
<sequence>MTLGKKPSLACKAIWKRIYDKLVEKGRHGVATGGNKEEEPLDSILEKLKILYESRTSREPSARRSAKRRTQQERQEIRNQRQSVADASRETYNRARLQGLTGSDGSRNAVAIPPPTASPPVPPTASPQSSADSSPIRRHASSSSSSQAAMDIDEALVDVLRKVAGALECNHRGSQQEMRDAEDKRIKDMEERIVERMEREMSRQISSLKEVVLSLRRGGDLGGNEG</sequence>
<proteinExistence type="predicted"/>
<organism evidence="1 2">
    <name type="scientific">Violaceomyces palustris</name>
    <dbReference type="NCBI Taxonomy" id="1673888"/>
    <lineage>
        <taxon>Eukaryota</taxon>
        <taxon>Fungi</taxon>
        <taxon>Dikarya</taxon>
        <taxon>Basidiomycota</taxon>
        <taxon>Ustilaginomycotina</taxon>
        <taxon>Ustilaginomycetes</taxon>
        <taxon>Violaceomycetales</taxon>
        <taxon>Violaceomycetaceae</taxon>
        <taxon>Violaceomyces</taxon>
    </lineage>
</organism>
<dbReference type="Proteomes" id="UP000245626">
    <property type="component" value="Unassembled WGS sequence"/>
</dbReference>
<evidence type="ECO:0000313" key="2">
    <source>
        <dbReference type="Proteomes" id="UP000245626"/>
    </source>
</evidence>
<protein>
    <submittedName>
        <fullName evidence="1">Uncharacterized protein</fullName>
    </submittedName>
</protein>
<keyword evidence="2" id="KW-1185">Reference proteome</keyword>
<accession>A0ACD0NZK4</accession>
<dbReference type="EMBL" id="KZ819856">
    <property type="protein sequence ID" value="PWN51273.1"/>
    <property type="molecule type" value="Genomic_DNA"/>
</dbReference>
<evidence type="ECO:0000313" key="1">
    <source>
        <dbReference type="EMBL" id="PWN51273.1"/>
    </source>
</evidence>
<gene>
    <name evidence="1" type="ORF">IE53DRAFT_368204</name>
</gene>
<name>A0ACD0NZK4_9BASI</name>